<protein>
    <submittedName>
        <fullName evidence="6">Anti-sigma factor</fullName>
    </submittedName>
</protein>
<comment type="caution">
    <text evidence="6">The sequence shown here is derived from an EMBL/GenBank/DDBJ whole genome shotgun (WGS) entry which is preliminary data.</text>
</comment>
<dbReference type="AlphaFoldDB" id="A0A263D3G2"/>
<organism evidence="6 7">
    <name type="scientific">Amycolatopsis antarctica</name>
    <dbReference type="NCBI Taxonomy" id="1854586"/>
    <lineage>
        <taxon>Bacteria</taxon>
        <taxon>Bacillati</taxon>
        <taxon>Actinomycetota</taxon>
        <taxon>Actinomycetes</taxon>
        <taxon>Pseudonocardiales</taxon>
        <taxon>Pseudonocardiaceae</taxon>
        <taxon>Amycolatopsis</taxon>
    </lineage>
</organism>
<keyword evidence="4" id="KW-1133">Transmembrane helix</keyword>
<gene>
    <name evidence="6" type="ORF">CFN78_17835</name>
</gene>
<dbReference type="InterPro" id="IPR027383">
    <property type="entry name" value="Znf_put"/>
</dbReference>
<dbReference type="Gene3D" id="1.10.10.1320">
    <property type="entry name" value="Anti-sigma factor, zinc-finger domain"/>
    <property type="match status" value="1"/>
</dbReference>
<evidence type="ECO:0000313" key="6">
    <source>
        <dbReference type="EMBL" id="OZM71996.1"/>
    </source>
</evidence>
<feature type="region of interest" description="Disordered" evidence="3">
    <location>
        <begin position="1"/>
        <end position="41"/>
    </location>
</feature>
<dbReference type="OrthoDB" id="5185837at2"/>
<keyword evidence="4" id="KW-0472">Membrane</keyword>
<keyword evidence="1" id="KW-0805">Transcription regulation</keyword>
<evidence type="ECO:0000256" key="2">
    <source>
        <dbReference type="ARBA" id="ARBA00023163"/>
    </source>
</evidence>
<keyword evidence="4" id="KW-0812">Transmembrane</keyword>
<evidence type="ECO:0000256" key="3">
    <source>
        <dbReference type="SAM" id="MobiDB-lite"/>
    </source>
</evidence>
<dbReference type="InterPro" id="IPR041916">
    <property type="entry name" value="Anti_sigma_zinc_sf"/>
</dbReference>
<sequence length="259" mass="26993">MRRGRRRAGRTHRNAAQQGVLRPEVAAGDHGGNGGGTVNDNAHRALRESLGAYALDQLDERERLTLDAHLAGCPACRAELDELTPVVESLRLVDVARLGDLSPAPPPELGETVAARVRAEAGRRRAFPRNAVAAAAAVVVLAAGAAVGWLAHPDVPASPEIPLETVEVDGTDPGIVAAAQLVPHTWGVEIRLTASGFDPGQAYRVAITDAEGRRMSAGEFIGTGAAEMTCNLNSSVLRAQAQGFEITDPAGAPVLTSTF</sequence>
<evidence type="ECO:0000256" key="1">
    <source>
        <dbReference type="ARBA" id="ARBA00023015"/>
    </source>
</evidence>
<proteinExistence type="predicted"/>
<feature type="compositionally biased region" description="Basic residues" evidence="3">
    <location>
        <begin position="1"/>
        <end position="13"/>
    </location>
</feature>
<keyword evidence="2" id="KW-0804">Transcription</keyword>
<accession>A0A263D3G2</accession>
<evidence type="ECO:0000259" key="5">
    <source>
        <dbReference type="Pfam" id="PF13490"/>
    </source>
</evidence>
<keyword evidence="7" id="KW-1185">Reference proteome</keyword>
<feature type="transmembrane region" description="Helical" evidence="4">
    <location>
        <begin position="131"/>
        <end position="151"/>
    </location>
</feature>
<name>A0A263D3G2_9PSEU</name>
<dbReference type="Proteomes" id="UP000242444">
    <property type="component" value="Unassembled WGS sequence"/>
</dbReference>
<dbReference type="Pfam" id="PF13490">
    <property type="entry name" value="zf-HC2"/>
    <property type="match status" value="1"/>
</dbReference>
<evidence type="ECO:0000256" key="4">
    <source>
        <dbReference type="SAM" id="Phobius"/>
    </source>
</evidence>
<dbReference type="EMBL" id="NKYE01000010">
    <property type="protein sequence ID" value="OZM71996.1"/>
    <property type="molecule type" value="Genomic_DNA"/>
</dbReference>
<evidence type="ECO:0000313" key="7">
    <source>
        <dbReference type="Proteomes" id="UP000242444"/>
    </source>
</evidence>
<reference evidence="6 7" key="1">
    <citation type="submission" date="2017-07" db="EMBL/GenBank/DDBJ databases">
        <title>Amycolatopsis antarcticus sp. nov., isolated from the surface of an Antarcticus brown macroalga.</title>
        <authorList>
            <person name="Wang J."/>
            <person name="Leiva S."/>
            <person name="Huang J."/>
            <person name="Huang Y."/>
        </authorList>
    </citation>
    <scope>NUCLEOTIDE SEQUENCE [LARGE SCALE GENOMIC DNA]</scope>
    <source>
        <strain evidence="6 7">AU-G6</strain>
    </source>
</reference>
<dbReference type="InParanoid" id="A0A263D3G2"/>
<feature type="domain" description="Putative zinc-finger" evidence="5">
    <location>
        <begin position="45"/>
        <end position="77"/>
    </location>
</feature>